<reference evidence="2" key="1">
    <citation type="submission" date="2020-07" db="EMBL/GenBank/DDBJ databases">
        <authorList>
            <person name="Nieuwenhuis M."/>
            <person name="Van De Peppel L.J.J."/>
        </authorList>
    </citation>
    <scope>NUCLEOTIDE SEQUENCE</scope>
    <source>
        <strain evidence="2">AP01</strain>
        <tissue evidence="2">Mycelium</tissue>
    </source>
</reference>
<feature type="compositionally biased region" description="Polar residues" evidence="1">
    <location>
        <begin position="222"/>
        <end position="236"/>
    </location>
</feature>
<name>A0A9P7FZT1_9AGAR</name>
<organism evidence="2 3">
    <name type="scientific">Asterophora parasitica</name>
    <dbReference type="NCBI Taxonomy" id="117018"/>
    <lineage>
        <taxon>Eukaryota</taxon>
        <taxon>Fungi</taxon>
        <taxon>Dikarya</taxon>
        <taxon>Basidiomycota</taxon>
        <taxon>Agaricomycotina</taxon>
        <taxon>Agaricomycetes</taxon>
        <taxon>Agaricomycetidae</taxon>
        <taxon>Agaricales</taxon>
        <taxon>Tricholomatineae</taxon>
        <taxon>Lyophyllaceae</taxon>
        <taxon>Asterophora</taxon>
    </lineage>
</organism>
<feature type="region of interest" description="Disordered" evidence="1">
    <location>
        <begin position="37"/>
        <end position="62"/>
    </location>
</feature>
<evidence type="ECO:0000313" key="3">
    <source>
        <dbReference type="Proteomes" id="UP000775547"/>
    </source>
</evidence>
<feature type="region of interest" description="Disordered" evidence="1">
    <location>
        <begin position="87"/>
        <end position="155"/>
    </location>
</feature>
<evidence type="ECO:0000313" key="2">
    <source>
        <dbReference type="EMBL" id="KAG5641063.1"/>
    </source>
</evidence>
<keyword evidence="3" id="KW-1185">Reference proteome</keyword>
<dbReference type="Proteomes" id="UP000775547">
    <property type="component" value="Unassembled WGS sequence"/>
</dbReference>
<dbReference type="AlphaFoldDB" id="A0A9P7FZT1"/>
<protein>
    <submittedName>
        <fullName evidence="2">Uncharacterized protein</fullName>
    </submittedName>
</protein>
<dbReference type="EMBL" id="JABCKV010000401">
    <property type="protein sequence ID" value="KAG5641063.1"/>
    <property type="molecule type" value="Genomic_DNA"/>
</dbReference>
<gene>
    <name evidence="2" type="ORF">DXG03_006279</name>
</gene>
<proteinExistence type="predicted"/>
<evidence type="ECO:0000256" key="1">
    <source>
        <dbReference type="SAM" id="MobiDB-lite"/>
    </source>
</evidence>
<sequence>MFPSQRRRRKGPPIRALQRPLLAFLEQLAISNRPPQEPLAATASTSQHEDVPETFGTMNGEPATSTGGVYFKKYNASTSLLFRHEGSKRIKTRKRGRRARRGARLATDTEQPLLTSNAGADGKQKHSSKTTEATASKTIGKTAEKGKNSCTVPPDAEAPLAQAASELLFLDPLNAPAFARDDTAALTTDGLKAQLCPNDTGSLGSELQYIIDARLAIDPSVTASQQPLSTPNTSADGKQKHNSKTTEPTAFRTIAGEASCIVPHVAEAPPASKPLSLVPLNTPAVAGETISESLTVDDLQARFSCSDLVSLGSELQHFIDGVTLTRGHTATRLTGLMCPWMDTHGMLFRATRAILTATDTTMTMLASTRRASAVDIRGMLPHATRTTTAITATSMTMTIAMLATITRGTSANTLILATGTEAACTMRMIYQCSHQDRSRASYDHQARYDGMYWQQDRRGRDWHETGTVAVPRPMTMGGAR</sequence>
<comment type="caution">
    <text evidence="2">The sequence shown here is derived from an EMBL/GenBank/DDBJ whole genome shotgun (WGS) entry which is preliminary data.</text>
</comment>
<feature type="compositionally biased region" description="Basic residues" evidence="1">
    <location>
        <begin position="89"/>
        <end position="103"/>
    </location>
</feature>
<reference evidence="2" key="2">
    <citation type="submission" date="2021-10" db="EMBL/GenBank/DDBJ databases">
        <title>Phylogenomics reveals ancestral predisposition of the termite-cultivated fungus Termitomyces towards a domesticated lifestyle.</title>
        <authorList>
            <person name="Auxier B."/>
            <person name="Grum-Grzhimaylo A."/>
            <person name="Cardenas M.E."/>
            <person name="Lodge J.D."/>
            <person name="Laessoe T."/>
            <person name="Pedersen O."/>
            <person name="Smith M.E."/>
            <person name="Kuyper T.W."/>
            <person name="Franco-Molano E.A."/>
            <person name="Baroni T.J."/>
            <person name="Aanen D.K."/>
        </authorList>
    </citation>
    <scope>NUCLEOTIDE SEQUENCE</scope>
    <source>
        <strain evidence="2">AP01</strain>
        <tissue evidence="2">Mycelium</tissue>
    </source>
</reference>
<feature type="region of interest" description="Disordered" evidence="1">
    <location>
        <begin position="222"/>
        <end position="247"/>
    </location>
</feature>
<accession>A0A9P7FZT1</accession>